<feature type="domain" description="FlgD/Vpr Ig-like" evidence="2">
    <location>
        <begin position="2187"/>
        <end position="2249"/>
    </location>
</feature>
<reference evidence="4 5" key="1">
    <citation type="submission" date="2024-09" db="EMBL/GenBank/DDBJ databases">
        <authorList>
            <person name="D'Angelo T."/>
        </authorList>
    </citation>
    <scope>NUCLEOTIDE SEQUENCE [LARGE SCALE GENOMIC DNA]</scope>
    <source>
        <strain evidence="4">SAG AM-311-F02</strain>
    </source>
</reference>
<dbReference type="InterPro" id="IPR011635">
    <property type="entry name" value="CARDB"/>
</dbReference>
<dbReference type="InterPro" id="IPR026444">
    <property type="entry name" value="Secre_tail"/>
</dbReference>
<dbReference type="Pfam" id="PF07705">
    <property type="entry name" value="CARDB"/>
    <property type="match status" value="2"/>
</dbReference>
<sequence>MTIPQSTYEATYYMSVYADQNDHIDEHGGEGNNLGWSSPIYVQYIPPDQPDLWAYGFQGPTTGWAGDSISVSWTVENIGDLGAVGLSHKDWVMISEDSIPSTADRHIGPSFTGEDLFPDSSYSREVTLMLPLDLSGDYFLFVWTDVFDRYGDPYPSSNLSNVRPISITPIPPADLQVTSITLSTDSLGAGDQVDVQWEVANVGAGPTYAGSWQDRVYMSEDMDLDTEIDLLVATIPFSGNLAIDGSCIRDTLVSVPSGISGIYYLFVCTDTGDEVEEGDYELNNCGVAVELLEVTPTFTDLIVQHVGQVGELWSGQYAGLEWTITNQGTGSAVPGWWIDAVFLSIDDSLSQDEDIWLGSVSHIGELGQSESYTDTVSLLLPHGAEGGYYVFVLTDSTDVVTEEGAESNNLASSAVTVQITPPPDLIVESVTARGEIWSGQEIEVLWSVANIGSGSTDVSGWIDRLYISADSTLDIGLDAYLGSSAYAGGLDTLETYSDSIFVVLPNGLDGVHYLLVESDADSQVYEHGQDDNNVGSVALTVSLTPPPDLQVTQLNVGSSVIAGEPVAVEWSVWNLGPGVTDPAVWYDAFYLSDDEHLDTGTDYALGGFLHSGALGPGNGYLEGGNLTVPVGFSGPHYLICRADSGDTVYEHTEEGNNTLAAAVDIQVPLLPDLQVIYLEVSQAEGNDLSVTWDVSNAGEKEVFEGKSFWMDGVYLSQDQVFDAATDLFIHDFAHSGALRVDSSYSRTAALEVPDSVSGLHYLFVVADHLERTDESSDLNNAGMIVADIDTIAVDLDLLDIQAPDSATSGQPISVTWQVQNAGLNDPEATTWHDAAYLSRDQILDHTDIVLGTRLHSGGLAPDGVYENVLASEAIPLGLSAPYYVFVRVDKNQSVYEMGEESNNIGYRAVPTIVTMPPPVDLVVSDVTLPSSGVSGDSILISWTVVNQSPNDFDGEWKDAVYVSRDTTWDLSDPRLGEISHSGEVSSRESYTVTLAVSAGDYFGLIESLLPGLVPGGYYAVVRTDIRNNIHETDDSNNAGASPDTIGVELVELALDVLRYEATAYNEQTYYIVNLPPDSDLRLTFDSVNPEDVLGVYVGYGEVPDRIHFDHTHQVSGHQEVLVPVPDESEVYLMVRGDFVEGEGDHSILAEAVPFGIDHLSLDRGGNDGFLTTTVFGAGFTESAVVSLQSESGSLDPVNSWVLDRTRIRAIFDLRGVTLGLRDVVVTRDGDIDSLSDGFTVEPGLGLENPVVSAVTGPDRVRRGRTATYTVSAKNISNIDAQVVTVALIGPNRDDLWMRPLGLTLFPDSLVEDPIYYEIGHMMTSETAKYSEVIVSGGLAPGETVHVPFLVNSGFSVSLGGMAYAASERDLREAFHLLQEIVRVQIVEDPDGLDDLPGLLAAAEDSASWVALCDSVLAPLGITGCYSNAGGPAVNMVADPLNETIFREYTEAQIWEMLFIMLDAAIETTDNADLAHWCAGFAGLSSSLHLLHGATVGVKIFKMIEYGMECIQDPECPQQWYNLAEGVNSILNAKYCIVDPETREVRWCQTGLLQFLLAVWFPTDPNEKVGPISENGDISISRDEPIPYTIYFENIPEATASAQRVEVVDTLAADVDLRTFRLGEIAFSDTVIAVPPSRSYIHTTHELPDGNLLEIDGGLNVLTREARWYFQTIDPETGEPPLDPFAGFLPPNDSTGVGEGHVAFSIKPLSDVEIGTEIRNRATIVFDVNDPIATDEVVNLIREDLPDLAPVAASVISQDGMFTEGEELVLDLTVVNSGEAVAPQFSIAVYDSAFLGSEVVDSILVEVGLEPGDSVTVSIPWVPHRVIGAHRLTAVADWSELVTEVNEFNNCRDLAPTVLPRTFTVALDEDISLIALPLEREDEFTARTLAQDVGANVMVRYDSSGHFHAFLPGVHQSDGFPIGGSEGYIAVIDVTDEVVFEGMTNVDSVSVAAGLNFLSQPLMPDSSVTARAFCENVGAGTIFRFNSSSRRFEEFNPSEHAGDGFEILGAHGYFVIAENDTTVFFSGTGWKDTEPPGLLMSSLPLALGDTIPSELAPVFAVGGGIFESTGSDSTQITQSYTAGIRNKRSGAWTDLKIDHAHSEFSGAFVDLYNTGIVGAGDLLQIVVTDSSGAQVGDTISHHVTIEEIEQRYAVFDAVIPAPAGIGPGGIPAKTRLYAASPNPFSSSTEIRFSLSKPGETNLKVFDVRGRLVKTLKNERMEPGKFVLTWRGSNDSGRQVAPGTYFYRLSAPGYECTKKMIRLE</sequence>
<dbReference type="Proteomes" id="UP001594288">
    <property type="component" value="Unassembled WGS sequence"/>
</dbReference>
<dbReference type="Gene3D" id="2.60.40.4070">
    <property type="match status" value="1"/>
</dbReference>
<evidence type="ECO:0000313" key="4">
    <source>
        <dbReference type="EMBL" id="MFC1799698.1"/>
    </source>
</evidence>
<accession>A0ABV6YNP8</accession>
<evidence type="ECO:0000259" key="3">
    <source>
        <dbReference type="Pfam" id="PF24595"/>
    </source>
</evidence>
<dbReference type="Pfam" id="PF24595">
    <property type="entry name" value="DUF7619"/>
    <property type="match status" value="1"/>
</dbReference>
<dbReference type="InterPro" id="IPR055353">
    <property type="entry name" value="DUF7619"/>
</dbReference>
<protein>
    <submittedName>
        <fullName evidence="4">CARDB domain-containing protein</fullName>
    </submittedName>
</protein>
<organism evidence="4 5">
    <name type="scientific">Eiseniibacteriota bacterium</name>
    <dbReference type="NCBI Taxonomy" id="2212470"/>
    <lineage>
        <taxon>Bacteria</taxon>
        <taxon>Candidatus Eiseniibacteriota</taxon>
    </lineage>
</organism>
<dbReference type="InterPro" id="IPR025965">
    <property type="entry name" value="FlgD/Vpr_Ig-like"/>
</dbReference>
<dbReference type="InterPro" id="IPR013783">
    <property type="entry name" value="Ig-like_fold"/>
</dbReference>
<gene>
    <name evidence="4" type="ORF">ACFL2Z_02160</name>
</gene>
<evidence type="ECO:0000259" key="1">
    <source>
        <dbReference type="Pfam" id="PF07705"/>
    </source>
</evidence>
<name>A0ABV6YNP8_UNCEI</name>
<feature type="domain" description="CARDB" evidence="1">
    <location>
        <begin position="1745"/>
        <end position="1851"/>
    </location>
</feature>
<feature type="domain" description="CARDB" evidence="1">
    <location>
        <begin position="299"/>
        <end position="411"/>
    </location>
</feature>
<dbReference type="EMBL" id="JBHPEI010000023">
    <property type="protein sequence ID" value="MFC1799698.1"/>
    <property type="molecule type" value="Genomic_DNA"/>
</dbReference>
<dbReference type="Gene3D" id="2.60.40.10">
    <property type="entry name" value="Immunoglobulins"/>
    <property type="match status" value="8"/>
</dbReference>
<proteinExistence type="predicted"/>
<evidence type="ECO:0000259" key="2">
    <source>
        <dbReference type="Pfam" id="PF13860"/>
    </source>
</evidence>
<evidence type="ECO:0000313" key="5">
    <source>
        <dbReference type="Proteomes" id="UP001594288"/>
    </source>
</evidence>
<comment type="caution">
    <text evidence="4">The sequence shown here is derived from an EMBL/GenBank/DDBJ whole genome shotgun (WGS) entry which is preliminary data.</text>
</comment>
<keyword evidence="5" id="KW-1185">Reference proteome</keyword>
<dbReference type="Pfam" id="PF13860">
    <property type="entry name" value="FlgD_ig"/>
    <property type="match status" value="1"/>
</dbReference>
<feature type="domain" description="DUF7619" evidence="3">
    <location>
        <begin position="1692"/>
        <end position="1737"/>
    </location>
</feature>
<dbReference type="NCBIfam" id="TIGR04183">
    <property type="entry name" value="Por_Secre_tail"/>
    <property type="match status" value="1"/>
</dbReference>